<gene>
    <name evidence="2" type="ORF">ETP43_04870</name>
</gene>
<dbReference type="AlphaFoldDB" id="A0A4Q1RGA9"/>
<feature type="transmembrane region" description="Helical" evidence="1">
    <location>
        <begin position="17"/>
        <end position="41"/>
    </location>
</feature>
<reference evidence="2 3" key="1">
    <citation type="submission" date="2019-01" db="EMBL/GenBank/DDBJ databases">
        <title>Blautia sp. nov. KGMB01111 isolated human feces.</title>
        <authorList>
            <person name="Park J.-E."/>
            <person name="Kim J.-S."/>
            <person name="Park S.-H."/>
        </authorList>
    </citation>
    <scope>NUCLEOTIDE SEQUENCE [LARGE SCALE GENOMIC DNA]</scope>
    <source>
        <strain evidence="2 3">KGMB01111</strain>
    </source>
</reference>
<comment type="caution">
    <text evidence="2">The sequence shown here is derived from an EMBL/GenBank/DDBJ whole genome shotgun (WGS) entry which is preliminary data.</text>
</comment>
<evidence type="ECO:0000313" key="3">
    <source>
        <dbReference type="Proteomes" id="UP000290106"/>
    </source>
</evidence>
<evidence type="ECO:0000313" key="2">
    <source>
        <dbReference type="EMBL" id="RXS74602.1"/>
    </source>
</evidence>
<proteinExistence type="predicted"/>
<accession>A0A4Q1RGA9</accession>
<keyword evidence="1" id="KW-0472">Membrane</keyword>
<evidence type="ECO:0000256" key="1">
    <source>
        <dbReference type="SAM" id="Phobius"/>
    </source>
</evidence>
<name>A0A4Q1RGA9_9FIRM</name>
<dbReference type="Proteomes" id="UP000290106">
    <property type="component" value="Unassembled WGS sequence"/>
</dbReference>
<dbReference type="RefSeq" id="WP_129257216.1">
    <property type="nucleotide sequence ID" value="NZ_SDKC01000001.1"/>
</dbReference>
<keyword evidence="1" id="KW-1133">Transmembrane helix</keyword>
<organism evidence="2 3">
    <name type="scientific">Blautia faecicola</name>
    <dbReference type="NCBI Taxonomy" id="2509240"/>
    <lineage>
        <taxon>Bacteria</taxon>
        <taxon>Bacillati</taxon>
        <taxon>Bacillota</taxon>
        <taxon>Clostridia</taxon>
        <taxon>Lachnospirales</taxon>
        <taxon>Lachnospiraceae</taxon>
        <taxon>Blautia</taxon>
    </lineage>
</organism>
<sequence length="298" mass="32890">MNTAEQGNNAKQLKGRFTVAVLVFFIALLAAMAATYAWYVYNTGRHTTKVRMAAGTGINLQISNKYDDETAYKSSTMLESFTGKLNPVSTNRIQDGFRKVFGFTNGKENQPNLVANLFGDAEYSDKYKDYYKTSLYLRSNGESTDVYISDITFEDSSEEAPISSAIRVGFVVHQPGRTDAIQNEYIYAISDAKNPEAEYNTSTGEEGYVLDKDGNTTSDYTLYTKANYCNYDETTGETTLKAKSTKLCTVTGGSDGARGTPVQVDVYIWLEGCDEDCTSNLCDQTLQKLAISFAGMVQ</sequence>
<protein>
    <submittedName>
        <fullName evidence="2">Uncharacterized protein</fullName>
    </submittedName>
</protein>
<dbReference type="EMBL" id="SDKC01000001">
    <property type="protein sequence ID" value="RXS74602.1"/>
    <property type="molecule type" value="Genomic_DNA"/>
</dbReference>
<dbReference type="OrthoDB" id="1976573at2"/>
<keyword evidence="1" id="KW-0812">Transmembrane</keyword>
<keyword evidence="3" id="KW-1185">Reference proteome</keyword>